<reference evidence="3" key="1">
    <citation type="submission" date="2021-04" db="EMBL/GenBank/DDBJ databases">
        <title>Genome based classification of Actinospica acidithermotolerans sp. nov., an actinobacterium isolated from an Indonesian hot spring.</title>
        <authorList>
            <person name="Kusuma A.B."/>
            <person name="Putra K.E."/>
            <person name="Nafisah S."/>
            <person name="Loh J."/>
            <person name="Nouioui I."/>
            <person name="Goodfellow M."/>
        </authorList>
    </citation>
    <scope>NUCLEOTIDE SEQUENCE</scope>
    <source>
        <strain evidence="3">DSM 45618</strain>
    </source>
</reference>
<dbReference type="InterPro" id="IPR018713">
    <property type="entry name" value="MPAB/Lcp_cat_dom"/>
</dbReference>
<protein>
    <submittedName>
        <fullName evidence="3">DUF2236 domain-containing protein</fullName>
    </submittedName>
</protein>
<dbReference type="PANTHER" id="PTHR36151">
    <property type="entry name" value="BLR2777 PROTEIN"/>
    <property type="match status" value="1"/>
</dbReference>
<evidence type="ECO:0000256" key="1">
    <source>
        <dbReference type="SAM" id="MobiDB-lite"/>
    </source>
</evidence>
<feature type="domain" description="ER-bound oxygenase mpaB/mpaB'/Rubber oxygenase catalytic" evidence="2">
    <location>
        <begin position="46"/>
        <end position="277"/>
    </location>
</feature>
<proteinExistence type="predicted"/>
<dbReference type="GO" id="GO:0016491">
    <property type="term" value="F:oxidoreductase activity"/>
    <property type="evidence" value="ECO:0007669"/>
    <property type="project" value="InterPro"/>
</dbReference>
<organism evidence="3 4">
    <name type="scientific">Actinocrinis puniceicyclus</name>
    <dbReference type="NCBI Taxonomy" id="977794"/>
    <lineage>
        <taxon>Bacteria</taxon>
        <taxon>Bacillati</taxon>
        <taxon>Actinomycetota</taxon>
        <taxon>Actinomycetes</taxon>
        <taxon>Catenulisporales</taxon>
        <taxon>Actinospicaceae</taxon>
        <taxon>Actinocrinis</taxon>
    </lineage>
</organism>
<evidence type="ECO:0000259" key="2">
    <source>
        <dbReference type="Pfam" id="PF09995"/>
    </source>
</evidence>
<sequence length="346" mass="37147">MNVSPHEHDHAHQPSPAGPDAADPQDAQRPDDAADPGLFGPDSVSWRVMADPAFAFGGLRALFLQALYPRAMAGLAQNSDLSAPPWSRLLRTARYVHTVTYGTSEQAQQAAARVRAIHRALWGRDPDNGRPFRLDDPQALLWVHVAMAESFLSTARRAGLSLSADETDRFYREQVLAAQLVGLDPAAVPATAAQVARYFEQIRPQLRLTPQAAQAARLLLWPPMNAKARLYGARAGWLALSSTAFGLLPRWARRLYRLPALPGADLPPVATARLLRTAAATLPTPLRRGSPMLQEARARTGAVAADRAATGDQRSAPLVRGASPARPPKPLPNPGAGRGRTAASTA</sequence>
<evidence type="ECO:0000313" key="4">
    <source>
        <dbReference type="Proteomes" id="UP000677913"/>
    </source>
</evidence>
<dbReference type="RefSeq" id="WP_211472059.1">
    <property type="nucleotide sequence ID" value="NZ_JAGSXH010000184.1"/>
</dbReference>
<gene>
    <name evidence="3" type="ORF">KGA66_27000</name>
</gene>
<dbReference type="Pfam" id="PF09995">
    <property type="entry name" value="MPAB_Lcp_cat"/>
    <property type="match status" value="1"/>
</dbReference>
<dbReference type="EMBL" id="JAGSXH010000184">
    <property type="protein sequence ID" value="MBS2966714.1"/>
    <property type="molecule type" value="Genomic_DNA"/>
</dbReference>
<accession>A0A8J8BHE9</accession>
<feature type="compositionally biased region" description="Low complexity" evidence="1">
    <location>
        <begin position="299"/>
        <end position="312"/>
    </location>
</feature>
<feature type="compositionally biased region" description="Low complexity" evidence="1">
    <location>
        <begin position="13"/>
        <end position="25"/>
    </location>
</feature>
<dbReference type="Proteomes" id="UP000677913">
    <property type="component" value="Unassembled WGS sequence"/>
</dbReference>
<feature type="region of interest" description="Disordered" evidence="1">
    <location>
        <begin position="1"/>
        <end position="39"/>
    </location>
</feature>
<comment type="caution">
    <text evidence="3">The sequence shown here is derived from an EMBL/GenBank/DDBJ whole genome shotgun (WGS) entry which is preliminary data.</text>
</comment>
<name>A0A8J8BHE9_9ACTN</name>
<dbReference type="AlphaFoldDB" id="A0A8J8BHE9"/>
<evidence type="ECO:0000313" key="3">
    <source>
        <dbReference type="EMBL" id="MBS2966714.1"/>
    </source>
</evidence>
<feature type="compositionally biased region" description="Basic and acidic residues" evidence="1">
    <location>
        <begin position="1"/>
        <end position="12"/>
    </location>
</feature>
<keyword evidence="4" id="KW-1185">Reference proteome</keyword>
<feature type="region of interest" description="Disordered" evidence="1">
    <location>
        <begin position="283"/>
        <end position="346"/>
    </location>
</feature>
<dbReference type="PANTHER" id="PTHR36151:SF3">
    <property type="entry name" value="ER-BOUND OXYGENASE MPAB_MPAB'_RUBBER OXYGENASE CATALYTIC DOMAIN-CONTAINING PROTEIN"/>
    <property type="match status" value="1"/>
</dbReference>